<keyword evidence="4 6" id="KW-1133">Transmembrane helix</keyword>
<dbReference type="EMBL" id="VUNI01000012">
    <property type="protein sequence ID" value="MST75025.1"/>
    <property type="molecule type" value="Genomic_DNA"/>
</dbReference>
<evidence type="ECO:0000256" key="4">
    <source>
        <dbReference type="ARBA" id="ARBA00022989"/>
    </source>
</evidence>
<feature type="transmembrane region" description="Helical" evidence="6">
    <location>
        <begin position="97"/>
        <end position="119"/>
    </location>
</feature>
<gene>
    <name evidence="7" type="ORF">FYJ75_08300</name>
</gene>
<evidence type="ECO:0000256" key="6">
    <source>
        <dbReference type="SAM" id="Phobius"/>
    </source>
</evidence>
<dbReference type="PANTHER" id="PTHR34857:SF2">
    <property type="entry name" value="SLL0384 PROTEIN"/>
    <property type="match status" value="1"/>
</dbReference>
<reference evidence="7 8" key="1">
    <citation type="submission" date="2019-08" db="EMBL/GenBank/DDBJ databases">
        <title>In-depth cultivation of the pig gut microbiome towards novel bacterial diversity and tailored functional studies.</title>
        <authorList>
            <person name="Wylensek D."/>
            <person name="Hitch T.C.A."/>
            <person name="Clavel T."/>
        </authorList>
    </citation>
    <scope>NUCLEOTIDE SEQUENCE [LARGE SCALE GENOMIC DNA]</scope>
    <source>
        <strain evidence="7 8">MUC/MUC-530-WT-4D</strain>
    </source>
</reference>
<comment type="subcellular location">
    <subcellularLocation>
        <location evidence="1">Membrane</location>
        <topology evidence="1">Multi-pass membrane protein</topology>
    </subcellularLocation>
</comment>
<evidence type="ECO:0000256" key="5">
    <source>
        <dbReference type="ARBA" id="ARBA00023136"/>
    </source>
</evidence>
<sequence length="264" mass="29966">MQEMPEWMLQKEEYIPSSDREAFLTKSTKAVLGVLSRMKFQGGKDGRFSATPSFQLFYTLIYIILTACNQNYFFTLIMFAGVMVVLAFYPAKSIRRILAGTLGAVVISALILTPAMFMGNPQILLRITTKVYISVTLIGILSYGTSWNRLTAALRTFRVPDLLIFTLDITLKYISVLGGISLDILTALKLRSVGKNPEKARSFSGILGTSFLKSREMSDEMYASMCCRGFTGEYHKKHKYRFRKQDLLHLLLLVCCLLLFYYLK</sequence>
<dbReference type="Proteomes" id="UP000474024">
    <property type="component" value="Unassembled WGS sequence"/>
</dbReference>
<dbReference type="InterPro" id="IPR003339">
    <property type="entry name" value="ABC/ECF_trnsptr_transmembrane"/>
</dbReference>
<accession>A0A6L5YRP5</accession>
<evidence type="ECO:0000313" key="8">
    <source>
        <dbReference type="Proteomes" id="UP000474024"/>
    </source>
</evidence>
<dbReference type="Pfam" id="PF02361">
    <property type="entry name" value="CbiQ"/>
    <property type="match status" value="1"/>
</dbReference>
<evidence type="ECO:0000256" key="2">
    <source>
        <dbReference type="ARBA" id="ARBA00022475"/>
    </source>
</evidence>
<name>A0A6L5YRP5_9FIRM</name>
<dbReference type="AlphaFoldDB" id="A0A6L5YRP5"/>
<evidence type="ECO:0000256" key="3">
    <source>
        <dbReference type="ARBA" id="ARBA00022692"/>
    </source>
</evidence>
<evidence type="ECO:0000256" key="1">
    <source>
        <dbReference type="ARBA" id="ARBA00004141"/>
    </source>
</evidence>
<dbReference type="PANTHER" id="PTHR34857">
    <property type="entry name" value="SLL0384 PROTEIN"/>
    <property type="match status" value="1"/>
</dbReference>
<proteinExistence type="predicted"/>
<keyword evidence="3 6" id="KW-0812">Transmembrane</keyword>
<keyword evidence="8" id="KW-1185">Reference proteome</keyword>
<feature type="transmembrane region" description="Helical" evidence="6">
    <location>
        <begin position="72"/>
        <end position="91"/>
    </location>
</feature>
<feature type="transmembrane region" description="Helical" evidence="6">
    <location>
        <begin position="131"/>
        <end position="150"/>
    </location>
</feature>
<organism evidence="7 8">
    <name type="scientific">Roseburia porci</name>
    <dbReference type="NCBI Taxonomy" id="2605790"/>
    <lineage>
        <taxon>Bacteria</taxon>
        <taxon>Bacillati</taxon>
        <taxon>Bacillota</taxon>
        <taxon>Clostridia</taxon>
        <taxon>Lachnospirales</taxon>
        <taxon>Lachnospiraceae</taxon>
        <taxon>Roseburia</taxon>
    </lineage>
</organism>
<dbReference type="InterPro" id="IPR051611">
    <property type="entry name" value="ECF_transporter_component"/>
</dbReference>
<keyword evidence="5 6" id="KW-0472">Membrane</keyword>
<comment type="caution">
    <text evidence="7">The sequence shown here is derived from an EMBL/GenBank/DDBJ whole genome shotgun (WGS) entry which is preliminary data.</text>
</comment>
<dbReference type="CDD" id="cd16914">
    <property type="entry name" value="EcfT"/>
    <property type="match status" value="1"/>
</dbReference>
<dbReference type="GO" id="GO:0005886">
    <property type="term" value="C:plasma membrane"/>
    <property type="evidence" value="ECO:0007669"/>
    <property type="project" value="UniProtKB-ARBA"/>
</dbReference>
<protein>
    <submittedName>
        <fullName evidence="7">Energy-coupling factor transporter transmembrane protein EcfT</fullName>
    </submittedName>
</protein>
<feature type="transmembrane region" description="Helical" evidence="6">
    <location>
        <begin position="247"/>
        <end position="263"/>
    </location>
</feature>
<feature type="transmembrane region" description="Helical" evidence="6">
    <location>
        <begin position="48"/>
        <end position="65"/>
    </location>
</feature>
<evidence type="ECO:0000313" key="7">
    <source>
        <dbReference type="EMBL" id="MST75025.1"/>
    </source>
</evidence>
<keyword evidence="2" id="KW-1003">Cell membrane</keyword>